<dbReference type="InterPro" id="IPR001570">
    <property type="entry name" value="Peptidase_M4_C_domain"/>
</dbReference>
<reference evidence="14 15" key="1">
    <citation type="submission" date="2015-11" db="EMBL/GenBank/DDBJ databases">
        <title>Genomic analysis of 38 Legionella species identifies large and diverse effector repertoires.</title>
        <authorList>
            <person name="Burstein D."/>
            <person name="Amaro F."/>
            <person name="Zusman T."/>
            <person name="Lifshitz Z."/>
            <person name="Cohen O."/>
            <person name="Gilbert J.A."/>
            <person name="Pupko T."/>
            <person name="Shuman H.A."/>
            <person name="Segal G."/>
        </authorList>
    </citation>
    <scope>NUCLEOTIDE SEQUENCE [LARGE SCALE GENOMIC DNA]</scope>
    <source>
        <strain evidence="14 15">Mt.St.Helens-9</strain>
    </source>
</reference>
<feature type="signal peptide" evidence="10">
    <location>
        <begin position="1"/>
        <end position="17"/>
    </location>
</feature>
<dbReference type="SUPFAM" id="SSF55486">
    <property type="entry name" value="Metalloproteases ('zincins'), catalytic domain"/>
    <property type="match status" value="1"/>
</dbReference>
<dbReference type="InterPro" id="IPR013856">
    <property type="entry name" value="Peptidase_M4_domain"/>
</dbReference>
<dbReference type="OrthoDB" id="5378341at2"/>
<feature type="domain" description="Peptidase M4" evidence="11">
    <location>
        <begin position="197"/>
        <end position="359"/>
    </location>
</feature>
<evidence type="ECO:0000256" key="9">
    <source>
        <dbReference type="PIRSR" id="PIRSR623612-1"/>
    </source>
</evidence>
<keyword evidence="15" id="KW-1185">Reference proteome</keyword>
<dbReference type="GO" id="GO:0004222">
    <property type="term" value="F:metalloendopeptidase activity"/>
    <property type="evidence" value="ECO:0007669"/>
    <property type="project" value="UniProtKB-UniRule"/>
</dbReference>
<dbReference type="InterPro" id="IPR027268">
    <property type="entry name" value="Peptidase_M4/M1_CTD_sf"/>
</dbReference>
<organism evidence="14 15">
    <name type="scientific">Legionella spiritensis</name>
    <dbReference type="NCBI Taxonomy" id="452"/>
    <lineage>
        <taxon>Bacteria</taxon>
        <taxon>Pseudomonadati</taxon>
        <taxon>Pseudomonadota</taxon>
        <taxon>Gammaproteobacteria</taxon>
        <taxon>Legionellales</taxon>
        <taxon>Legionellaceae</taxon>
        <taxon>Legionella</taxon>
    </lineage>
</organism>
<dbReference type="Gene3D" id="3.10.450.490">
    <property type="match status" value="1"/>
</dbReference>
<dbReference type="STRING" id="452.Lspi_2390"/>
<dbReference type="InterPro" id="IPR011096">
    <property type="entry name" value="FTP_domain"/>
</dbReference>
<evidence type="ECO:0000256" key="1">
    <source>
        <dbReference type="ARBA" id="ARBA00009388"/>
    </source>
</evidence>
<feature type="domain" description="FTP" evidence="13">
    <location>
        <begin position="43"/>
        <end position="74"/>
    </location>
</feature>
<name>A0A0W0YXZ6_LEGSP</name>
<dbReference type="Gene3D" id="3.10.450.40">
    <property type="match status" value="1"/>
</dbReference>
<dbReference type="AlphaFoldDB" id="A0A0W0YXZ6"/>
<dbReference type="Proteomes" id="UP000054877">
    <property type="component" value="Unassembled WGS sequence"/>
</dbReference>
<comment type="subcellular location">
    <subcellularLocation>
        <location evidence="10">Secreted</location>
    </subcellularLocation>
</comment>
<dbReference type="InterPro" id="IPR023612">
    <property type="entry name" value="Peptidase_M4"/>
</dbReference>
<evidence type="ECO:0000259" key="13">
    <source>
        <dbReference type="Pfam" id="PF07504"/>
    </source>
</evidence>
<feature type="active site" description="Proton donor" evidence="9">
    <location>
        <position position="441"/>
    </location>
</feature>
<keyword evidence="3" id="KW-0479">Metal-binding</keyword>
<dbReference type="Pfam" id="PF02868">
    <property type="entry name" value="Peptidase_M4_C"/>
    <property type="match status" value="1"/>
</dbReference>
<dbReference type="RefSeq" id="WP_095140616.1">
    <property type="nucleotide sequence ID" value="NZ_CAAAII010000001.1"/>
</dbReference>
<dbReference type="EMBL" id="LNYX01000031">
    <property type="protein sequence ID" value="KTD61760.1"/>
    <property type="molecule type" value="Genomic_DNA"/>
</dbReference>
<dbReference type="Pfam" id="PF01447">
    <property type="entry name" value="Peptidase_M4"/>
    <property type="match status" value="1"/>
</dbReference>
<comment type="function">
    <text evidence="10">Extracellular zinc metalloprotease.</text>
</comment>
<feature type="domain" description="Peptidase M4 C-terminal" evidence="12">
    <location>
        <begin position="362"/>
        <end position="513"/>
    </location>
</feature>
<keyword evidence="10" id="KW-0964">Secreted</keyword>
<dbReference type="InterPro" id="IPR050728">
    <property type="entry name" value="Zinc_Metalloprotease_M4"/>
</dbReference>
<evidence type="ECO:0000313" key="14">
    <source>
        <dbReference type="EMBL" id="KTD61760.1"/>
    </source>
</evidence>
<evidence type="ECO:0000256" key="6">
    <source>
        <dbReference type="ARBA" id="ARBA00022833"/>
    </source>
</evidence>
<evidence type="ECO:0000256" key="10">
    <source>
        <dbReference type="RuleBase" id="RU366073"/>
    </source>
</evidence>
<sequence>MKKTLLLLTLIPLTVHAAEIQPIWGKIPPSIAATQFKNQLQLVKDKNGHRRYQVVYKGIPVWGYQLIEHSKGKISYSGYMVSGIEKDISSLTPALNKGSVIRTIAARGGKNITLKTVIYIRNKKARLAYHVKYYTMDNHKPANPNKIIDANDGTVLKAFNALRTRRVGQGSGGNYIRLPSRSGDFYYGQPDSRINSLGRFDVTVAGGTCRVANSNFEVVNLQNKAFDWDLFPISAATQDQYPVFSYPCSRHTQYVNYDDGGYAPINEGLSPVNDAMYFAQTTLDMYQQLYGDDKPFGDDLPVRAYVHVANLDNAFAIGTEYENGRIHSHQQIVIGNGEEYFAPMSQTTIPHELSHNVTNNYSGLIYDGQSGGIDEAFSDMADLALRDYLSRLYPWYWDGKDWSIGREEALDGIPLRYMENPGDDGYSIASAEEYHEGLDVHFSSGVFNRAFFLLAHQPGWNAQKAFQVMFDANRYYWVPNTNFDFASCGVIQAAMDRGWDTAAVIDAFHVVAVRCPLV</sequence>
<keyword evidence="2 10" id="KW-0645">Protease</keyword>
<evidence type="ECO:0000256" key="5">
    <source>
        <dbReference type="ARBA" id="ARBA00022801"/>
    </source>
</evidence>
<dbReference type="PANTHER" id="PTHR33794:SF1">
    <property type="entry name" value="BACILLOLYSIN"/>
    <property type="match status" value="1"/>
</dbReference>
<comment type="caution">
    <text evidence="14">The sequence shown here is derived from an EMBL/GenBank/DDBJ whole genome shotgun (WGS) entry which is preliminary data.</text>
</comment>
<protein>
    <recommendedName>
        <fullName evidence="10">Neutral metalloproteinase</fullName>
        <ecNumber evidence="10">3.4.24.-</ecNumber>
    </recommendedName>
</protein>
<dbReference type="PRINTS" id="PR00730">
    <property type="entry name" value="THERMOLYSIN"/>
</dbReference>
<dbReference type="Gene3D" id="1.10.390.10">
    <property type="entry name" value="Neutral Protease Domain 2"/>
    <property type="match status" value="1"/>
</dbReference>
<evidence type="ECO:0000256" key="2">
    <source>
        <dbReference type="ARBA" id="ARBA00022670"/>
    </source>
</evidence>
<dbReference type="Pfam" id="PF07504">
    <property type="entry name" value="FTP"/>
    <property type="match status" value="1"/>
</dbReference>
<evidence type="ECO:0000256" key="7">
    <source>
        <dbReference type="ARBA" id="ARBA00023049"/>
    </source>
</evidence>
<comment type="similarity">
    <text evidence="1 10">Belongs to the peptidase M4 family.</text>
</comment>
<keyword evidence="4 10" id="KW-0732">Signal</keyword>
<proteinExistence type="inferred from homology"/>
<dbReference type="GO" id="GO:0006508">
    <property type="term" value="P:proteolysis"/>
    <property type="evidence" value="ECO:0007669"/>
    <property type="project" value="UniProtKB-KW"/>
</dbReference>
<evidence type="ECO:0000313" key="15">
    <source>
        <dbReference type="Proteomes" id="UP000054877"/>
    </source>
</evidence>
<evidence type="ECO:0000256" key="4">
    <source>
        <dbReference type="ARBA" id="ARBA00022729"/>
    </source>
</evidence>
<dbReference type="PANTHER" id="PTHR33794">
    <property type="entry name" value="BACILLOLYSIN"/>
    <property type="match status" value="1"/>
</dbReference>
<keyword evidence="6 10" id="KW-0862">Zinc</keyword>
<dbReference type="PATRIC" id="fig|452.5.peg.2638"/>
<feature type="chain" id="PRO_5023027789" description="Neutral metalloproteinase" evidence="10">
    <location>
        <begin position="18"/>
        <end position="518"/>
    </location>
</feature>
<keyword evidence="7 10" id="KW-0482">Metalloprotease</keyword>
<dbReference type="GO" id="GO:0046872">
    <property type="term" value="F:metal ion binding"/>
    <property type="evidence" value="ECO:0007669"/>
    <property type="project" value="UniProtKB-UniRule"/>
</dbReference>
<evidence type="ECO:0000259" key="11">
    <source>
        <dbReference type="Pfam" id="PF01447"/>
    </source>
</evidence>
<comment type="cofactor">
    <cofactor evidence="10">
        <name>Zn(2+)</name>
        <dbReference type="ChEBI" id="CHEBI:29105"/>
    </cofactor>
</comment>
<keyword evidence="5 10" id="KW-0378">Hydrolase</keyword>
<evidence type="ECO:0000256" key="3">
    <source>
        <dbReference type="ARBA" id="ARBA00022723"/>
    </source>
</evidence>
<accession>A0A0W0YXZ6</accession>
<keyword evidence="8" id="KW-0865">Zymogen</keyword>
<dbReference type="GO" id="GO:0005576">
    <property type="term" value="C:extracellular region"/>
    <property type="evidence" value="ECO:0007669"/>
    <property type="project" value="UniProtKB-SubCell"/>
</dbReference>
<evidence type="ECO:0000256" key="8">
    <source>
        <dbReference type="ARBA" id="ARBA00023145"/>
    </source>
</evidence>
<dbReference type="EC" id="3.4.24.-" evidence="10"/>
<evidence type="ECO:0000259" key="12">
    <source>
        <dbReference type="Pfam" id="PF02868"/>
    </source>
</evidence>
<gene>
    <name evidence="14" type="primary">lasB_2</name>
    <name evidence="14" type="ORF">Lspi_2390</name>
</gene>
<feature type="active site" evidence="9">
    <location>
        <position position="352"/>
    </location>
</feature>
<dbReference type="Gene3D" id="3.10.170.10">
    <property type="match status" value="1"/>
</dbReference>